<dbReference type="AlphaFoldDB" id="A0A9N9FKM8"/>
<feature type="region of interest" description="Disordered" evidence="1">
    <location>
        <begin position="1"/>
        <end position="47"/>
    </location>
</feature>
<proteinExistence type="predicted"/>
<organism evidence="2 3">
    <name type="scientific">Racocetra fulgida</name>
    <dbReference type="NCBI Taxonomy" id="60492"/>
    <lineage>
        <taxon>Eukaryota</taxon>
        <taxon>Fungi</taxon>
        <taxon>Fungi incertae sedis</taxon>
        <taxon>Mucoromycota</taxon>
        <taxon>Glomeromycotina</taxon>
        <taxon>Glomeromycetes</taxon>
        <taxon>Diversisporales</taxon>
        <taxon>Gigasporaceae</taxon>
        <taxon>Racocetra</taxon>
    </lineage>
</organism>
<sequence length="319" mass="35841">MSIKNVDESDGLTEQKMEIGGDISVMISKSVSNDENKASNEDPKPAAQNCDISLIEIFWENIGSSDSNQAELEKENAEENDIESNEVIGEVDDRGLDDLEAEVDWLLSDMRNGDSESADVWYGNGIYDVVDKEISLIDFDESDQMDEREPESMFDVFIKNNLIDFGCVAEKSVMNDNVEEMIDENRGINVVVNTNSSKMYQTNNEKFESLPEPSSEVTLYVKFTEAKFKTDVVLGREEIVEDLLKVLRDNDSDEFDCGDLDNGIIGWYQEPATNSDSNVQLDIGNDDRIMGSVFDRVKRSLVKSNCNSRFGDVDNVFGK</sequence>
<protein>
    <submittedName>
        <fullName evidence="2">11558_t:CDS:1</fullName>
    </submittedName>
</protein>
<evidence type="ECO:0000256" key="1">
    <source>
        <dbReference type="SAM" id="MobiDB-lite"/>
    </source>
</evidence>
<gene>
    <name evidence="2" type="ORF">RFULGI_LOCUS4183</name>
</gene>
<dbReference type="OrthoDB" id="2440325at2759"/>
<feature type="non-terminal residue" evidence="2">
    <location>
        <position position="1"/>
    </location>
</feature>
<keyword evidence="3" id="KW-1185">Reference proteome</keyword>
<feature type="compositionally biased region" description="Basic and acidic residues" evidence="1">
    <location>
        <begin position="32"/>
        <end position="44"/>
    </location>
</feature>
<accession>A0A9N9FKM8</accession>
<comment type="caution">
    <text evidence="2">The sequence shown here is derived from an EMBL/GenBank/DDBJ whole genome shotgun (WGS) entry which is preliminary data.</text>
</comment>
<dbReference type="EMBL" id="CAJVPZ010004040">
    <property type="protein sequence ID" value="CAG8540098.1"/>
    <property type="molecule type" value="Genomic_DNA"/>
</dbReference>
<feature type="non-terminal residue" evidence="2">
    <location>
        <position position="319"/>
    </location>
</feature>
<evidence type="ECO:0000313" key="3">
    <source>
        <dbReference type="Proteomes" id="UP000789396"/>
    </source>
</evidence>
<name>A0A9N9FKM8_9GLOM</name>
<reference evidence="2" key="1">
    <citation type="submission" date="2021-06" db="EMBL/GenBank/DDBJ databases">
        <authorList>
            <person name="Kallberg Y."/>
            <person name="Tangrot J."/>
            <person name="Rosling A."/>
        </authorList>
    </citation>
    <scope>NUCLEOTIDE SEQUENCE</scope>
    <source>
        <strain evidence="2">IN212</strain>
    </source>
</reference>
<evidence type="ECO:0000313" key="2">
    <source>
        <dbReference type="EMBL" id="CAG8540098.1"/>
    </source>
</evidence>
<dbReference type="Proteomes" id="UP000789396">
    <property type="component" value="Unassembled WGS sequence"/>
</dbReference>